<protein>
    <submittedName>
        <fullName evidence="2">Uncharacterized protein</fullName>
    </submittedName>
</protein>
<keyword evidence="3" id="KW-1185">Reference proteome</keyword>
<sequence>MEGALARSKVPLSEFETWHDLPEPLRDDLWEAMQVFVTVLASCRSLSIMSALTQCKEFSDFMRIGGSQILIWHPGLTNFFSNNLAEIFVSVTLERQQSVPSLSISLTTCGAYVTLGSLWCKATLARSSTTELGASTTCLGASTTPRGLRNPRDLWINMRRFLLVSGYQINSKEEFGSSVEHDDRSVKWLRARQKKNGEFVNDATMEIAERIIVKHLRVEDGDTFSKMLPNLEIKTPKVKDAIPKMKKTPTNHEFSTPKEGDGDFDAPEKASNDKKSNKQGVKCSLALTLKSNIVAKGSVFKNTRPQENINDIPLGEANFREEKHDLLGSEKARKDNKGKQIKDFGVVAKSKKALPNFEISTPQEKEETLDEMECSIREYGDMLDNTMESSDNIVIPIERELFGEEIELGHFSIEKSDLLDICRMDWLSVSCMTTYMKYLYGSFMSSQERYTFANPSNFTNYGNDDGEKIQHLQHRLGYVRRNQILLIPYNLGAIRAFTYAGGKRMMHLDQIGKWSRHLGARLLVHGKSYTMSMQTMRECQEIVGRYTTWAWHVDTAQFLLSFVSLEEDCKKAQESYARREGRLKKRFAAPHMASTLFSFMEPYIELYYQTGRGLSLLGVAYTAWFKLILEPGSLSI</sequence>
<name>A0A835LPA0_9MAGN</name>
<dbReference type="Proteomes" id="UP000631114">
    <property type="component" value="Unassembled WGS sequence"/>
</dbReference>
<proteinExistence type="predicted"/>
<feature type="compositionally biased region" description="Basic and acidic residues" evidence="1">
    <location>
        <begin position="255"/>
        <end position="276"/>
    </location>
</feature>
<comment type="caution">
    <text evidence="2">The sequence shown here is derived from an EMBL/GenBank/DDBJ whole genome shotgun (WGS) entry which is preliminary data.</text>
</comment>
<dbReference type="InterPro" id="IPR038765">
    <property type="entry name" value="Papain-like_cys_pep_sf"/>
</dbReference>
<evidence type="ECO:0000313" key="2">
    <source>
        <dbReference type="EMBL" id="KAF9603038.1"/>
    </source>
</evidence>
<gene>
    <name evidence="2" type="ORF">IFM89_033763</name>
</gene>
<dbReference type="SUPFAM" id="SSF54001">
    <property type="entry name" value="Cysteine proteinases"/>
    <property type="match status" value="1"/>
</dbReference>
<evidence type="ECO:0000256" key="1">
    <source>
        <dbReference type="SAM" id="MobiDB-lite"/>
    </source>
</evidence>
<dbReference type="EMBL" id="JADFTS010000006">
    <property type="protein sequence ID" value="KAF9603038.1"/>
    <property type="molecule type" value="Genomic_DNA"/>
</dbReference>
<dbReference type="AlphaFoldDB" id="A0A835LPA0"/>
<accession>A0A835LPA0</accession>
<evidence type="ECO:0000313" key="3">
    <source>
        <dbReference type="Proteomes" id="UP000631114"/>
    </source>
</evidence>
<reference evidence="2 3" key="1">
    <citation type="submission" date="2020-10" db="EMBL/GenBank/DDBJ databases">
        <title>The Coptis chinensis genome and diversification of protoberbering-type alkaloids.</title>
        <authorList>
            <person name="Wang B."/>
            <person name="Shu S."/>
            <person name="Song C."/>
            <person name="Liu Y."/>
        </authorList>
    </citation>
    <scope>NUCLEOTIDE SEQUENCE [LARGE SCALE GENOMIC DNA]</scope>
    <source>
        <strain evidence="2">HL-2020</strain>
        <tissue evidence="2">Leaf</tissue>
    </source>
</reference>
<dbReference type="OrthoDB" id="1869436at2759"/>
<organism evidence="2 3">
    <name type="scientific">Coptis chinensis</name>
    <dbReference type="NCBI Taxonomy" id="261450"/>
    <lineage>
        <taxon>Eukaryota</taxon>
        <taxon>Viridiplantae</taxon>
        <taxon>Streptophyta</taxon>
        <taxon>Embryophyta</taxon>
        <taxon>Tracheophyta</taxon>
        <taxon>Spermatophyta</taxon>
        <taxon>Magnoliopsida</taxon>
        <taxon>Ranunculales</taxon>
        <taxon>Ranunculaceae</taxon>
        <taxon>Coptidoideae</taxon>
        <taxon>Coptis</taxon>
    </lineage>
</organism>
<feature type="region of interest" description="Disordered" evidence="1">
    <location>
        <begin position="239"/>
        <end position="278"/>
    </location>
</feature>